<feature type="coiled-coil region" evidence="6">
    <location>
        <begin position="112"/>
        <end position="158"/>
    </location>
</feature>
<dbReference type="GO" id="GO:0008270">
    <property type="term" value="F:zinc ion binding"/>
    <property type="evidence" value="ECO:0007669"/>
    <property type="project" value="UniProtKB-KW"/>
</dbReference>
<evidence type="ECO:0000313" key="10">
    <source>
        <dbReference type="Proteomes" id="UP000299102"/>
    </source>
</evidence>
<dbReference type="STRING" id="151549.A0A4C1XLV6"/>
<dbReference type="InterPro" id="IPR036236">
    <property type="entry name" value="Znf_C2H2_sf"/>
</dbReference>
<feature type="coiled-coil region" evidence="6">
    <location>
        <begin position="205"/>
        <end position="235"/>
    </location>
</feature>
<evidence type="ECO:0000313" key="9">
    <source>
        <dbReference type="EMBL" id="GBP63279.1"/>
    </source>
</evidence>
<feature type="domain" description="Matrin-type" evidence="8">
    <location>
        <begin position="72"/>
        <end position="103"/>
    </location>
</feature>
<dbReference type="PROSITE" id="PS50020">
    <property type="entry name" value="WW_DOMAIN_2"/>
    <property type="match status" value="1"/>
</dbReference>
<keyword evidence="10" id="KW-1185">Reference proteome</keyword>
<dbReference type="InterPro" id="IPR003604">
    <property type="entry name" value="Matrin/U1-like-C_Znf_C2H2"/>
</dbReference>
<comment type="subcellular location">
    <subcellularLocation>
        <location evidence="1">Nucleus</location>
    </subcellularLocation>
</comment>
<dbReference type="Gene3D" id="3.30.160.60">
    <property type="entry name" value="Classic Zinc Finger"/>
    <property type="match status" value="1"/>
</dbReference>
<dbReference type="PANTHER" id="PTHR13173:SF10">
    <property type="entry name" value="WW DOMAIN-BINDING PROTEIN 4"/>
    <property type="match status" value="1"/>
</dbReference>
<dbReference type="InterPro" id="IPR036020">
    <property type="entry name" value="WW_dom_sf"/>
</dbReference>
<dbReference type="InterPro" id="IPR013085">
    <property type="entry name" value="U1-CZ_Znf_C2H2"/>
</dbReference>
<keyword evidence="3" id="KW-0863">Zinc-finger</keyword>
<dbReference type="OrthoDB" id="191651at2759"/>
<evidence type="ECO:0000256" key="6">
    <source>
        <dbReference type="SAM" id="Coils"/>
    </source>
</evidence>
<dbReference type="Proteomes" id="UP000299102">
    <property type="component" value="Unassembled WGS sequence"/>
</dbReference>
<dbReference type="EMBL" id="BGZK01000865">
    <property type="protein sequence ID" value="GBP63279.1"/>
    <property type="molecule type" value="Genomic_DNA"/>
</dbReference>
<dbReference type="GO" id="GO:0071011">
    <property type="term" value="C:precatalytic spliceosome"/>
    <property type="evidence" value="ECO:0007669"/>
    <property type="project" value="TreeGrafter"/>
</dbReference>
<dbReference type="AlphaFoldDB" id="A0A4C1XLV6"/>
<dbReference type="GO" id="GO:0003723">
    <property type="term" value="F:RNA binding"/>
    <property type="evidence" value="ECO:0007669"/>
    <property type="project" value="TreeGrafter"/>
</dbReference>
<name>A0A4C1XLV6_EUMVA</name>
<dbReference type="SUPFAM" id="SSF51045">
    <property type="entry name" value="WW domain"/>
    <property type="match status" value="1"/>
</dbReference>
<protein>
    <submittedName>
        <fullName evidence="9">WW domain-binding protein 4</fullName>
    </submittedName>
</protein>
<evidence type="ECO:0000256" key="1">
    <source>
        <dbReference type="ARBA" id="ARBA00004123"/>
    </source>
</evidence>
<evidence type="ECO:0000256" key="2">
    <source>
        <dbReference type="ARBA" id="ARBA00022723"/>
    </source>
</evidence>
<sequence length="355" mass="41266">MTSQTTLIVASPSAAGRHYECRRHVTCAMDDAWWKSSRHRMSQVIKCRFLPPARRKRLAAAGTEYWKSQARKYCDFCKCWLADNKISVSFHENGKRHKENVKKHISQLSKRSAKEFKQKEKLDDEMKKMEKAAMAAYLKDIQNNADLTSQELNDILSNGEGSSKLVLVPAPEKVPVWHEVKSESGNYYWNTETNETTWDCPEVYLSLAEQEEQKLKKQENEKAKERLKQEQQKDVYKEVNARLAREKMKEKAVKQPELIKNKSTYTSTFGPAERATKPYGSWTPVVNKPQEKVDLQLPKSSKEPIPVPVVYEPETPRIEFNEKKVESLGEGPVEFKKRKFNNHIKRNMRQKTDDD</sequence>
<feature type="domain" description="WW" evidence="7">
    <location>
        <begin position="177"/>
        <end position="203"/>
    </location>
</feature>
<keyword evidence="5" id="KW-0539">Nucleus</keyword>
<dbReference type="CDD" id="cd00201">
    <property type="entry name" value="WW"/>
    <property type="match status" value="1"/>
</dbReference>
<dbReference type="PANTHER" id="PTHR13173">
    <property type="entry name" value="WW DOMAIN BINDING PROTEIN 4"/>
    <property type="match status" value="1"/>
</dbReference>
<proteinExistence type="predicted"/>
<evidence type="ECO:0000256" key="3">
    <source>
        <dbReference type="ARBA" id="ARBA00022771"/>
    </source>
</evidence>
<dbReference type="Pfam" id="PF06220">
    <property type="entry name" value="zf-U1"/>
    <property type="match status" value="1"/>
</dbReference>
<dbReference type="PROSITE" id="PS01159">
    <property type="entry name" value="WW_DOMAIN_1"/>
    <property type="match status" value="1"/>
</dbReference>
<gene>
    <name evidence="9" type="primary">WBP4</name>
    <name evidence="9" type="ORF">EVAR_89069_1</name>
</gene>
<evidence type="ECO:0000256" key="5">
    <source>
        <dbReference type="ARBA" id="ARBA00023242"/>
    </source>
</evidence>
<dbReference type="InterPro" id="IPR001202">
    <property type="entry name" value="WW_dom"/>
</dbReference>
<organism evidence="9 10">
    <name type="scientific">Eumeta variegata</name>
    <name type="common">Bagworm moth</name>
    <name type="synonym">Eumeta japonica</name>
    <dbReference type="NCBI Taxonomy" id="151549"/>
    <lineage>
        <taxon>Eukaryota</taxon>
        <taxon>Metazoa</taxon>
        <taxon>Ecdysozoa</taxon>
        <taxon>Arthropoda</taxon>
        <taxon>Hexapoda</taxon>
        <taxon>Insecta</taxon>
        <taxon>Pterygota</taxon>
        <taxon>Neoptera</taxon>
        <taxon>Endopterygota</taxon>
        <taxon>Lepidoptera</taxon>
        <taxon>Glossata</taxon>
        <taxon>Ditrysia</taxon>
        <taxon>Tineoidea</taxon>
        <taxon>Psychidae</taxon>
        <taxon>Oiketicinae</taxon>
        <taxon>Eumeta</taxon>
    </lineage>
</organism>
<dbReference type="GO" id="GO:0000398">
    <property type="term" value="P:mRNA splicing, via spliceosome"/>
    <property type="evidence" value="ECO:0007669"/>
    <property type="project" value="InterPro"/>
</dbReference>
<accession>A0A4C1XLV6</accession>
<comment type="caution">
    <text evidence="9">The sequence shown here is derived from an EMBL/GenBank/DDBJ whole genome shotgun (WGS) entry which is preliminary data.</text>
</comment>
<dbReference type="InterPro" id="IPR040023">
    <property type="entry name" value="WBP4"/>
</dbReference>
<dbReference type="Gene3D" id="2.20.70.10">
    <property type="match status" value="1"/>
</dbReference>
<keyword evidence="6" id="KW-0175">Coiled coil</keyword>
<dbReference type="InterPro" id="IPR000690">
    <property type="entry name" value="Matrin/U1-C_Znf_C2H2"/>
</dbReference>
<dbReference type="SMART" id="SM00451">
    <property type="entry name" value="ZnF_U1"/>
    <property type="match status" value="1"/>
</dbReference>
<reference evidence="9 10" key="1">
    <citation type="journal article" date="2019" name="Commun. Biol.">
        <title>The bagworm genome reveals a unique fibroin gene that provides high tensile strength.</title>
        <authorList>
            <person name="Kono N."/>
            <person name="Nakamura H."/>
            <person name="Ohtoshi R."/>
            <person name="Tomita M."/>
            <person name="Numata K."/>
            <person name="Arakawa K."/>
        </authorList>
    </citation>
    <scope>NUCLEOTIDE SEQUENCE [LARGE SCALE GENOMIC DNA]</scope>
</reference>
<evidence type="ECO:0000259" key="7">
    <source>
        <dbReference type="PROSITE" id="PS50020"/>
    </source>
</evidence>
<keyword evidence="2" id="KW-0479">Metal-binding</keyword>
<evidence type="ECO:0000259" key="8">
    <source>
        <dbReference type="PROSITE" id="PS50171"/>
    </source>
</evidence>
<dbReference type="PROSITE" id="PS50171">
    <property type="entry name" value="ZF_MATRIN"/>
    <property type="match status" value="1"/>
</dbReference>
<evidence type="ECO:0000256" key="4">
    <source>
        <dbReference type="ARBA" id="ARBA00022833"/>
    </source>
</evidence>
<keyword evidence="4" id="KW-0862">Zinc</keyword>
<dbReference type="SUPFAM" id="SSF57667">
    <property type="entry name" value="beta-beta-alpha zinc fingers"/>
    <property type="match status" value="1"/>
</dbReference>